<dbReference type="GO" id="GO:0051295">
    <property type="term" value="P:establishment of meiotic spindle localization"/>
    <property type="evidence" value="ECO:0007669"/>
    <property type="project" value="TreeGrafter"/>
</dbReference>
<evidence type="ECO:0000313" key="15">
    <source>
        <dbReference type="EMBL" id="KAG8567326.1"/>
    </source>
</evidence>
<keyword evidence="9" id="KW-0653">Protein transport</keyword>
<keyword evidence="5" id="KW-0813">Transport</keyword>
<dbReference type="GO" id="GO:0030041">
    <property type="term" value="P:actin filament polymerization"/>
    <property type="evidence" value="ECO:0007669"/>
    <property type="project" value="TreeGrafter"/>
</dbReference>
<dbReference type="PANTHER" id="PTHR21345:SF9">
    <property type="entry name" value="KIND DOMAIN-CONTAINING PROTEIN"/>
    <property type="match status" value="1"/>
</dbReference>
<keyword evidence="12" id="KW-0206">Cytoskeleton</keyword>
<dbReference type="GO" id="GO:0005938">
    <property type="term" value="C:cell cortex"/>
    <property type="evidence" value="ECO:0007669"/>
    <property type="project" value="TreeGrafter"/>
</dbReference>
<dbReference type="InterPro" id="IPR011019">
    <property type="entry name" value="KIND_dom"/>
</dbReference>
<dbReference type="GO" id="GO:0015031">
    <property type="term" value="P:protein transport"/>
    <property type="evidence" value="ECO:0007669"/>
    <property type="project" value="UniProtKB-KW"/>
</dbReference>
<evidence type="ECO:0000256" key="9">
    <source>
        <dbReference type="ARBA" id="ARBA00022927"/>
    </source>
</evidence>
<proteinExistence type="inferred from homology"/>
<dbReference type="GO" id="GO:0045010">
    <property type="term" value="P:actin nucleation"/>
    <property type="evidence" value="ECO:0007669"/>
    <property type="project" value="InterPro"/>
</dbReference>
<evidence type="ECO:0000256" key="1">
    <source>
        <dbReference type="ARBA" id="ARBA00004180"/>
    </source>
</evidence>
<evidence type="ECO:0000256" key="3">
    <source>
        <dbReference type="ARBA" id="ARBA00004413"/>
    </source>
</evidence>
<dbReference type="GO" id="GO:0036089">
    <property type="term" value="P:cleavage furrow formation"/>
    <property type="evidence" value="ECO:0007669"/>
    <property type="project" value="TreeGrafter"/>
</dbReference>
<protein>
    <recommendedName>
        <fullName evidence="14">KIND domain-containing protein</fullName>
    </recommendedName>
</protein>
<evidence type="ECO:0000256" key="2">
    <source>
        <dbReference type="ARBA" id="ARBA00004245"/>
    </source>
</evidence>
<evidence type="ECO:0000256" key="10">
    <source>
        <dbReference type="ARBA" id="ARBA00023136"/>
    </source>
</evidence>
<name>A0AAV7B1G4_ENGPU</name>
<keyword evidence="10" id="KW-0472">Membrane</keyword>
<dbReference type="GO" id="GO:0005856">
    <property type="term" value="C:cytoskeleton"/>
    <property type="evidence" value="ECO:0007669"/>
    <property type="project" value="UniProtKB-SubCell"/>
</dbReference>
<gene>
    <name evidence="15" type="ORF">GDO81_013580</name>
</gene>
<dbReference type="GO" id="GO:0048193">
    <property type="term" value="P:Golgi vesicle transport"/>
    <property type="evidence" value="ECO:0007669"/>
    <property type="project" value="TreeGrafter"/>
</dbReference>
<keyword evidence="11" id="KW-0009">Actin-binding</keyword>
<dbReference type="GO" id="GO:0003779">
    <property type="term" value="F:actin binding"/>
    <property type="evidence" value="ECO:0007669"/>
    <property type="project" value="UniProtKB-KW"/>
</dbReference>
<dbReference type="Gene3D" id="1.10.510.10">
    <property type="entry name" value="Transferase(Phosphotransferase) domain 1"/>
    <property type="match status" value="1"/>
</dbReference>
<dbReference type="GO" id="GO:0008017">
    <property type="term" value="F:microtubule binding"/>
    <property type="evidence" value="ECO:0007669"/>
    <property type="project" value="TreeGrafter"/>
</dbReference>
<dbReference type="InterPro" id="IPR029901">
    <property type="entry name" value="Spire"/>
</dbReference>
<keyword evidence="16" id="KW-1185">Reference proteome</keyword>
<evidence type="ECO:0000259" key="14">
    <source>
        <dbReference type="PROSITE" id="PS51377"/>
    </source>
</evidence>
<comment type="similarity">
    <text evidence="4">Belongs to the spire family.</text>
</comment>
<dbReference type="PROSITE" id="PS51377">
    <property type="entry name" value="KIND"/>
    <property type="match status" value="1"/>
</dbReference>
<evidence type="ECO:0000256" key="6">
    <source>
        <dbReference type="ARBA" id="ARBA00022475"/>
    </source>
</evidence>
<keyword evidence="6" id="KW-1003">Cell membrane</keyword>
<comment type="subcellular location">
    <subcellularLocation>
        <location evidence="3">Cell membrane</location>
        <topology evidence="3">Peripheral membrane protein</topology>
        <orientation evidence="3">Cytoplasmic side</orientation>
    </subcellularLocation>
    <subcellularLocation>
        <location evidence="2">Cytoplasm</location>
        <location evidence="2">Cytoskeleton</location>
    </subcellularLocation>
    <subcellularLocation>
        <location evidence="1">Cytoplasmic vesicle membrane</location>
        <topology evidence="1">Peripheral membrane protein</topology>
        <orientation evidence="1">Cytoplasmic side</orientation>
    </subcellularLocation>
</comment>
<evidence type="ECO:0000256" key="12">
    <source>
        <dbReference type="ARBA" id="ARBA00023212"/>
    </source>
</evidence>
<evidence type="ECO:0000256" key="5">
    <source>
        <dbReference type="ARBA" id="ARBA00022448"/>
    </source>
</evidence>
<evidence type="ECO:0000256" key="4">
    <source>
        <dbReference type="ARBA" id="ARBA00010956"/>
    </source>
</evidence>
<dbReference type="GO" id="GO:0005886">
    <property type="term" value="C:plasma membrane"/>
    <property type="evidence" value="ECO:0007669"/>
    <property type="project" value="UniProtKB-SubCell"/>
</dbReference>
<dbReference type="AlphaFoldDB" id="A0AAV7B1G4"/>
<evidence type="ECO:0000256" key="11">
    <source>
        <dbReference type="ARBA" id="ARBA00023203"/>
    </source>
</evidence>
<comment type="caution">
    <text evidence="15">The sequence shown here is derived from an EMBL/GenBank/DDBJ whole genome shotgun (WGS) entry which is preliminary data.</text>
</comment>
<dbReference type="Pfam" id="PF16474">
    <property type="entry name" value="KIND"/>
    <property type="match status" value="1"/>
</dbReference>
<dbReference type="EMBL" id="WNYA01000006">
    <property type="protein sequence ID" value="KAG8567326.1"/>
    <property type="molecule type" value="Genomic_DNA"/>
</dbReference>
<organism evidence="15 16">
    <name type="scientific">Engystomops pustulosus</name>
    <name type="common">Tungara frog</name>
    <name type="synonym">Physalaemus pustulosus</name>
    <dbReference type="NCBI Taxonomy" id="76066"/>
    <lineage>
        <taxon>Eukaryota</taxon>
        <taxon>Metazoa</taxon>
        <taxon>Chordata</taxon>
        <taxon>Craniata</taxon>
        <taxon>Vertebrata</taxon>
        <taxon>Euteleostomi</taxon>
        <taxon>Amphibia</taxon>
        <taxon>Batrachia</taxon>
        <taxon>Anura</taxon>
        <taxon>Neobatrachia</taxon>
        <taxon>Hyloidea</taxon>
        <taxon>Leptodactylidae</taxon>
        <taxon>Leiuperinae</taxon>
        <taxon>Engystomops</taxon>
    </lineage>
</organism>
<keyword evidence="13" id="KW-0968">Cytoplasmic vesicle</keyword>
<dbReference type="SMART" id="SM00750">
    <property type="entry name" value="KIND"/>
    <property type="match status" value="1"/>
</dbReference>
<dbReference type="PANTHER" id="PTHR21345">
    <property type="entry name" value="SPIRE"/>
    <property type="match status" value="1"/>
</dbReference>
<dbReference type="GO" id="GO:0040038">
    <property type="term" value="P:polar body extrusion after meiotic divisions"/>
    <property type="evidence" value="ECO:0007669"/>
    <property type="project" value="TreeGrafter"/>
</dbReference>
<feature type="domain" description="KIND" evidence="14">
    <location>
        <begin position="8"/>
        <end position="170"/>
    </location>
</feature>
<dbReference type="GO" id="GO:0030659">
    <property type="term" value="C:cytoplasmic vesicle membrane"/>
    <property type="evidence" value="ECO:0007669"/>
    <property type="project" value="UniProtKB-SubCell"/>
</dbReference>
<keyword evidence="8" id="KW-0677">Repeat</keyword>
<accession>A0AAV7B1G4</accession>
<sequence length="629" mass="72905">MDEIHGKVTLKDILKGTGQPVSEEQAWALCYQCSCKLKQIILKGGDFPALRGAEHIYIHQDGTVSFVDSIDAKDSKLSEKEVIDRLGMVVYAALDWGLDSETERVLCDSLDYLLLYMLELHTTNNSTTKMHSFTLNEIIKECVERLLVPSDASTHYRAVCRIQYDQFKELHGLLQTIQLSKRSLKRLDSNKELEDGILLMYDNWGTLWSNVMKELRLGVTLRSVHQRSYTVLPIQYTLTPYEILMDDIRSKRYTLRPVKECDQNKSSRSEENVILDLIRTHPLKPASERKLKERSQEEPSLHELLMTEIKSSKTLRSTLDVKSLIQDEELKISRNVYPVKCEHSLYSYRMGNWWNQPPAVDPLDNGIDCRFNWNLEYSYESSSEHKFSDLTSSSTDLSFLPVFTSSQVDLRVNIANHEKQTSYGHKRSNSYEGSFRDSSYGQNSCDSRLCLPPNISELITVRRTMVKTEMLVFKSFSGPKACSSCHRKMLFFSWHLTCKFCDRTICPKCDVEMLMPFKQCKHLPVSFFKALDLTMNNDSCCQAKKNWMFLREAMEWDYSSVPLVFEPKDLAEDLSFYKRVMYNWISMDICINCKDYILDVLDANHQREFRVCSINSRSISESSPVLSRQ</sequence>
<evidence type="ECO:0000256" key="7">
    <source>
        <dbReference type="ARBA" id="ARBA00022490"/>
    </source>
</evidence>
<keyword evidence="7" id="KW-0963">Cytoplasm</keyword>
<dbReference type="Proteomes" id="UP000824782">
    <property type="component" value="Unassembled WGS sequence"/>
</dbReference>
<dbReference type="GO" id="GO:0051639">
    <property type="term" value="P:actin filament network formation"/>
    <property type="evidence" value="ECO:0007669"/>
    <property type="project" value="TreeGrafter"/>
</dbReference>
<evidence type="ECO:0000256" key="8">
    <source>
        <dbReference type="ARBA" id="ARBA00022737"/>
    </source>
</evidence>
<evidence type="ECO:0000313" key="16">
    <source>
        <dbReference type="Proteomes" id="UP000824782"/>
    </source>
</evidence>
<reference evidence="15" key="1">
    <citation type="thesis" date="2020" institute="ProQuest LLC" country="789 East Eisenhower Parkway, Ann Arbor, MI, USA">
        <title>Comparative Genomics and Chromosome Evolution.</title>
        <authorList>
            <person name="Mudd A.B."/>
        </authorList>
    </citation>
    <scope>NUCLEOTIDE SEQUENCE</scope>
    <source>
        <strain evidence="15">237g6f4</strain>
        <tissue evidence="15">Blood</tissue>
    </source>
</reference>
<evidence type="ECO:0000256" key="13">
    <source>
        <dbReference type="ARBA" id="ARBA00023329"/>
    </source>
</evidence>